<dbReference type="InterPro" id="IPR046357">
    <property type="entry name" value="PPIase_dom_sf"/>
</dbReference>
<dbReference type="OrthoDB" id="14196at2"/>
<feature type="domain" description="PpiC" evidence="12">
    <location>
        <begin position="140"/>
        <end position="230"/>
    </location>
</feature>
<dbReference type="AlphaFoldDB" id="A0A370GW14"/>
<comment type="subcellular location">
    <subcellularLocation>
        <location evidence="2 11">Cell membrane</location>
        <topology evidence="2 11">Lipid-anchor</topology>
    </subcellularLocation>
</comment>
<dbReference type="SUPFAM" id="SSF54534">
    <property type="entry name" value="FKBP-like"/>
    <property type="match status" value="1"/>
</dbReference>
<dbReference type="Pfam" id="PF13616">
    <property type="entry name" value="Rotamase_3"/>
    <property type="match status" value="1"/>
</dbReference>
<dbReference type="GO" id="GO:0003755">
    <property type="term" value="F:peptidyl-prolyl cis-trans isomerase activity"/>
    <property type="evidence" value="ECO:0007669"/>
    <property type="project" value="UniProtKB-UniRule"/>
</dbReference>
<protein>
    <recommendedName>
        <fullName evidence="11">Foldase protein PrsA</fullName>
        <ecNumber evidence="11">5.2.1.8</ecNumber>
    </recommendedName>
</protein>
<reference evidence="13 14" key="1">
    <citation type="submission" date="2018-07" db="EMBL/GenBank/DDBJ databases">
        <title>Genomic Encyclopedia of Type Strains, Phase IV (KMG-IV): sequencing the most valuable type-strain genomes for metagenomic binning, comparative biology and taxonomic classification.</title>
        <authorList>
            <person name="Goeker M."/>
        </authorList>
    </citation>
    <scope>NUCLEOTIDE SEQUENCE [LARGE SCALE GENOMIC DNA]</scope>
    <source>
        <strain evidence="13 14">DSM 25281</strain>
    </source>
</reference>
<evidence type="ECO:0000256" key="6">
    <source>
        <dbReference type="ARBA" id="ARBA00023110"/>
    </source>
</evidence>
<dbReference type="PROSITE" id="PS01096">
    <property type="entry name" value="PPIC_PPIASE_1"/>
    <property type="match status" value="1"/>
</dbReference>
<dbReference type="PROSITE" id="PS51257">
    <property type="entry name" value="PROKAR_LIPOPROTEIN"/>
    <property type="match status" value="1"/>
</dbReference>
<comment type="similarity">
    <text evidence="3 11">Belongs to the PrsA family.</text>
</comment>
<dbReference type="SUPFAM" id="SSF109998">
    <property type="entry name" value="Triger factor/SurA peptide-binding domain-like"/>
    <property type="match status" value="1"/>
</dbReference>
<evidence type="ECO:0000256" key="9">
    <source>
        <dbReference type="ARBA" id="ARBA00023235"/>
    </source>
</evidence>
<comment type="function">
    <text evidence="11">Plays a major role in protein secretion by helping the post-translocational extracellular folding of several secreted proteins.</text>
</comment>
<dbReference type="InterPro" id="IPR050245">
    <property type="entry name" value="PrsA_foldase"/>
</dbReference>
<dbReference type="PANTHER" id="PTHR47245">
    <property type="entry name" value="PEPTIDYLPROLYL ISOMERASE"/>
    <property type="match status" value="1"/>
</dbReference>
<dbReference type="InterPro" id="IPR027304">
    <property type="entry name" value="Trigger_fact/SurA_dom_sf"/>
</dbReference>
<keyword evidence="10 11" id="KW-0449">Lipoprotein</keyword>
<accession>A0A370GW14</accession>
<keyword evidence="14" id="KW-1185">Reference proteome</keyword>
<keyword evidence="6 11" id="KW-0697">Rotamase</keyword>
<evidence type="ECO:0000256" key="1">
    <source>
        <dbReference type="ARBA" id="ARBA00000971"/>
    </source>
</evidence>
<evidence type="ECO:0000256" key="10">
    <source>
        <dbReference type="ARBA" id="ARBA00023288"/>
    </source>
</evidence>
<dbReference type="EC" id="5.2.1.8" evidence="11"/>
<name>A0A370GW14_9BACI</name>
<evidence type="ECO:0000256" key="2">
    <source>
        <dbReference type="ARBA" id="ARBA00004193"/>
    </source>
</evidence>
<evidence type="ECO:0000256" key="4">
    <source>
        <dbReference type="ARBA" id="ARBA00022475"/>
    </source>
</evidence>
<dbReference type="Gene3D" id="3.10.50.40">
    <property type="match status" value="1"/>
</dbReference>
<comment type="catalytic activity">
    <reaction evidence="1 11">
        <text>[protein]-peptidylproline (omega=180) = [protein]-peptidylproline (omega=0)</text>
        <dbReference type="Rhea" id="RHEA:16237"/>
        <dbReference type="Rhea" id="RHEA-COMP:10747"/>
        <dbReference type="Rhea" id="RHEA-COMP:10748"/>
        <dbReference type="ChEBI" id="CHEBI:83833"/>
        <dbReference type="ChEBI" id="CHEBI:83834"/>
        <dbReference type="EC" id="5.2.1.8"/>
    </reaction>
</comment>
<gene>
    <name evidence="11" type="primary">prsA</name>
    <name evidence="13" type="ORF">DFR59_101540</name>
</gene>
<dbReference type="EMBL" id="QQAY01000001">
    <property type="protein sequence ID" value="RDI47875.1"/>
    <property type="molecule type" value="Genomic_DNA"/>
</dbReference>
<dbReference type="PROSITE" id="PS50198">
    <property type="entry name" value="PPIC_PPIASE_2"/>
    <property type="match status" value="1"/>
</dbReference>
<evidence type="ECO:0000256" key="8">
    <source>
        <dbReference type="ARBA" id="ARBA00023139"/>
    </source>
</evidence>
<dbReference type="Proteomes" id="UP000255326">
    <property type="component" value="Unassembled WGS sequence"/>
</dbReference>
<dbReference type="RefSeq" id="WP_114744074.1">
    <property type="nucleotide sequence ID" value="NZ_QQAY01000001.1"/>
</dbReference>
<keyword evidence="8 11" id="KW-0564">Palmitate</keyword>
<proteinExistence type="inferred from homology"/>
<evidence type="ECO:0000256" key="5">
    <source>
        <dbReference type="ARBA" id="ARBA00022729"/>
    </source>
</evidence>
<dbReference type="InterPro" id="IPR023059">
    <property type="entry name" value="Foldase_PrsA"/>
</dbReference>
<organism evidence="13 14">
    <name type="scientific">Falsibacillus pallidus</name>
    <dbReference type="NCBI Taxonomy" id="493781"/>
    <lineage>
        <taxon>Bacteria</taxon>
        <taxon>Bacillati</taxon>
        <taxon>Bacillota</taxon>
        <taxon>Bacilli</taxon>
        <taxon>Bacillales</taxon>
        <taxon>Bacillaceae</taxon>
        <taxon>Falsibacillus</taxon>
    </lineage>
</organism>
<evidence type="ECO:0000256" key="11">
    <source>
        <dbReference type="HAMAP-Rule" id="MF_01145"/>
    </source>
</evidence>
<dbReference type="HAMAP" id="MF_01145">
    <property type="entry name" value="Foldase_PrsA"/>
    <property type="match status" value="1"/>
</dbReference>
<dbReference type="PANTHER" id="PTHR47245:SF1">
    <property type="entry name" value="FOLDASE PROTEIN PRSA"/>
    <property type="match status" value="1"/>
</dbReference>
<dbReference type="InterPro" id="IPR023058">
    <property type="entry name" value="PPIase_PpiC_CS"/>
</dbReference>
<keyword evidence="4 11" id="KW-1003">Cell membrane</keyword>
<keyword evidence="5 11" id="KW-0732">Signal</keyword>
<keyword evidence="7 11" id="KW-0472">Membrane</keyword>
<evidence type="ECO:0000256" key="7">
    <source>
        <dbReference type="ARBA" id="ARBA00023136"/>
    </source>
</evidence>
<evidence type="ECO:0000259" key="12">
    <source>
        <dbReference type="PROSITE" id="PS50198"/>
    </source>
</evidence>
<dbReference type="GO" id="GO:0005886">
    <property type="term" value="C:plasma membrane"/>
    <property type="evidence" value="ECO:0007669"/>
    <property type="project" value="UniProtKB-SubCell"/>
</dbReference>
<comment type="caution">
    <text evidence="13">The sequence shown here is derived from an EMBL/GenBank/DDBJ whole genome shotgun (WGS) entry which is preliminary data.</text>
</comment>
<keyword evidence="9 11" id="KW-0413">Isomerase</keyword>
<evidence type="ECO:0000313" key="14">
    <source>
        <dbReference type="Proteomes" id="UP000255326"/>
    </source>
</evidence>
<dbReference type="InterPro" id="IPR000297">
    <property type="entry name" value="PPIase_PpiC"/>
</dbReference>
<dbReference type="GO" id="GO:0006457">
    <property type="term" value="P:protein folding"/>
    <property type="evidence" value="ECO:0007669"/>
    <property type="project" value="UniProtKB-UniRule"/>
</dbReference>
<sequence>MKKWILSLSLAAGVVGLAGCSDDGGGSKDVVAKTDAGNITKEQLYEAMKDKYGEQALQQLVFEKVLSDKYKVTDKEVDEKVSNIKEQLGPNFEQALQQYGYKNEDDLRETFKIGIMQEKAAIKDVKVSDAELKKAYEDYKPEIKARHILVKDEKTAKEVKAKLDKGEKFEDLAKQYSTDPGSKDKGGDLGWFGAGKMDPAFEKAAYNLKVNEISEPVKSQFGYHIIQVTDKKEKKSFADMKKKLEHDVKVSKLDQNKIQEAMKREIKGSDLKIEDKDLKTTFDQLLNAPAADSSASTGK</sequence>
<evidence type="ECO:0000256" key="3">
    <source>
        <dbReference type="ARBA" id="ARBA00006071"/>
    </source>
</evidence>
<evidence type="ECO:0000313" key="13">
    <source>
        <dbReference type="EMBL" id="RDI47875.1"/>
    </source>
</evidence>